<name>A0ABW4ZA01_9BACT</name>
<evidence type="ECO:0000313" key="2">
    <source>
        <dbReference type="EMBL" id="MFD2158545.1"/>
    </source>
</evidence>
<proteinExistence type="predicted"/>
<evidence type="ECO:0008006" key="4">
    <source>
        <dbReference type="Google" id="ProtNLM"/>
    </source>
</evidence>
<comment type="caution">
    <text evidence="2">The sequence shown here is derived from an EMBL/GenBank/DDBJ whole genome shotgun (WGS) entry which is preliminary data.</text>
</comment>
<reference evidence="3" key="1">
    <citation type="journal article" date="2019" name="Int. J. Syst. Evol. Microbiol.">
        <title>The Global Catalogue of Microorganisms (GCM) 10K type strain sequencing project: providing services to taxonomists for standard genome sequencing and annotation.</title>
        <authorList>
            <consortium name="The Broad Institute Genomics Platform"/>
            <consortium name="The Broad Institute Genome Sequencing Center for Infectious Disease"/>
            <person name="Wu L."/>
            <person name="Ma J."/>
        </authorList>
    </citation>
    <scope>NUCLEOTIDE SEQUENCE [LARGE SCALE GENOMIC DNA]</scope>
    <source>
        <strain evidence="3">CCUG 57942</strain>
    </source>
</reference>
<protein>
    <recommendedName>
        <fullName evidence="4">DUF4142 domain-containing protein</fullName>
    </recommendedName>
</protein>
<keyword evidence="3" id="KW-1185">Reference proteome</keyword>
<dbReference type="EMBL" id="JBHUJB010000028">
    <property type="protein sequence ID" value="MFD2158545.1"/>
    <property type="molecule type" value="Genomic_DNA"/>
</dbReference>
<feature type="signal peptide" evidence="1">
    <location>
        <begin position="1"/>
        <end position="20"/>
    </location>
</feature>
<dbReference type="RefSeq" id="WP_377086654.1">
    <property type="nucleotide sequence ID" value="NZ_JBHSJL010000014.1"/>
</dbReference>
<feature type="chain" id="PRO_5047148295" description="DUF4142 domain-containing protein" evidence="1">
    <location>
        <begin position="21"/>
        <end position="83"/>
    </location>
</feature>
<dbReference type="Proteomes" id="UP001597389">
    <property type="component" value="Unassembled WGS sequence"/>
</dbReference>
<gene>
    <name evidence="2" type="ORF">ACFSW8_06520</name>
</gene>
<evidence type="ECO:0000256" key="1">
    <source>
        <dbReference type="SAM" id="SignalP"/>
    </source>
</evidence>
<organism evidence="2 3">
    <name type="scientific">Rubritalea tangerina</name>
    <dbReference type="NCBI Taxonomy" id="430798"/>
    <lineage>
        <taxon>Bacteria</taxon>
        <taxon>Pseudomonadati</taxon>
        <taxon>Verrucomicrobiota</taxon>
        <taxon>Verrucomicrobiia</taxon>
        <taxon>Verrucomicrobiales</taxon>
        <taxon>Rubritaleaceae</taxon>
        <taxon>Rubritalea</taxon>
    </lineage>
</organism>
<evidence type="ECO:0000313" key="3">
    <source>
        <dbReference type="Proteomes" id="UP001597389"/>
    </source>
</evidence>
<sequence length="83" mass="8739">MKTILTSLLAVASSLHSAFAKTPEVDALMKQTADHAVPHITAAIALAQNTHPDSPNYAALAQSMGQLGLGIAPPIPRPLDFRR</sequence>
<accession>A0ABW4ZA01</accession>
<keyword evidence="1" id="KW-0732">Signal</keyword>